<feature type="domain" description="ERV/ALR sulfhydryl oxidase" evidence="7">
    <location>
        <begin position="32"/>
        <end position="140"/>
    </location>
</feature>
<evidence type="ECO:0000256" key="1">
    <source>
        <dbReference type="ARBA" id="ARBA00001974"/>
    </source>
</evidence>
<dbReference type="Pfam" id="PF04777">
    <property type="entry name" value="Evr1_Alr"/>
    <property type="match status" value="1"/>
</dbReference>
<accession>A0A6C0IU85</accession>
<dbReference type="SUPFAM" id="SSF69000">
    <property type="entry name" value="FAD-dependent thiol oxidase"/>
    <property type="match status" value="1"/>
</dbReference>
<evidence type="ECO:0000256" key="3">
    <source>
        <dbReference type="ARBA" id="ARBA00022630"/>
    </source>
</evidence>
<reference evidence="8" key="1">
    <citation type="journal article" date="2020" name="Nature">
        <title>Giant virus diversity and host interactions through global metagenomics.</title>
        <authorList>
            <person name="Schulz F."/>
            <person name="Roux S."/>
            <person name="Paez-Espino D."/>
            <person name="Jungbluth S."/>
            <person name="Walsh D.A."/>
            <person name="Denef V.J."/>
            <person name="McMahon K.D."/>
            <person name="Konstantinidis K.T."/>
            <person name="Eloe-Fadrosh E.A."/>
            <person name="Kyrpides N.C."/>
            <person name="Woyke T."/>
        </authorList>
    </citation>
    <scope>NUCLEOTIDE SEQUENCE</scope>
    <source>
        <strain evidence="8">GVMAG-M-3300024301-20</strain>
    </source>
</reference>
<evidence type="ECO:0000256" key="5">
    <source>
        <dbReference type="ARBA" id="ARBA00023002"/>
    </source>
</evidence>
<dbReference type="Gene3D" id="1.20.120.310">
    <property type="entry name" value="ERV/ALR sulfhydryl oxidase domain"/>
    <property type="match status" value="1"/>
</dbReference>
<evidence type="ECO:0000256" key="4">
    <source>
        <dbReference type="ARBA" id="ARBA00022827"/>
    </source>
</evidence>
<dbReference type="GO" id="GO:0016972">
    <property type="term" value="F:thiol oxidase activity"/>
    <property type="evidence" value="ECO:0007669"/>
    <property type="project" value="UniProtKB-EC"/>
</dbReference>
<keyword evidence="4" id="KW-0274">FAD</keyword>
<evidence type="ECO:0000313" key="8">
    <source>
        <dbReference type="EMBL" id="QHT96110.1"/>
    </source>
</evidence>
<dbReference type="PROSITE" id="PS51324">
    <property type="entry name" value="ERV_ALR"/>
    <property type="match status" value="1"/>
</dbReference>
<keyword evidence="3" id="KW-0285">Flavoprotein</keyword>
<dbReference type="EMBL" id="MN740253">
    <property type="protein sequence ID" value="QHT96110.1"/>
    <property type="molecule type" value="Genomic_DNA"/>
</dbReference>
<proteinExistence type="predicted"/>
<evidence type="ECO:0000259" key="7">
    <source>
        <dbReference type="PROSITE" id="PS51324"/>
    </source>
</evidence>
<dbReference type="AlphaFoldDB" id="A0A6C0IU85"/>
<keyword evidence="6" id="KW-1015">Disulfide bond</keyword>
<evidence type="ECO:0000256" key="2">
    <source>
        <dbReference type="ARBA" id="ARBA00012512"/>
    </source>
</evidence>
<keyword evidence="5" id="KW-0560">Oxidoreductase</keyword>
<protein>
    <recommendedName>
        <fullName evidence="2">thiol oxidase</fullName>
        <ecNumber evidence="2">1.8.3.2</ecNumber>
    </recommendedName>
</protein>
<sequence>MEVVNHQINKEIKHSFDNNYNNVISVKTLLLSNFVKTKMHHYCWHILHAFSVNYPIYPTDCENIATKLFLKNINNYFSYCSSCSNFKIKHFFENYDIDLFIVNRENLILFFIKFHSFINTSLNKMHDENTYTIDFIIDKYTKTNYSQFFKNKYNFNLTELIFSNSHDKIKKELFYIQKELMNEMSNYDIKVELLIN</sequence>
<dbReference type="InterPro" id="IPR036774">
    <property type="entry name" value="ERV/ALR_sulphydryl_oxid_sf"/>
</dbReference>
<evidence type="ECO:0000256" key="6">
    <source>
        <dbReference type="ARBA" id="ARBA00023157"/>
    </source>
</evidence>
<name>A0A6C0IU85_9ZZZZ</name>
<comment type="cofactor">
    <cofactor evidence="1">
        <name>FAD</name>
        <dbReference type="ChEBI" id="CHEBI:57692"/>
    </cofactor>
</comment>
<organism evidence="8">
    <name type="scientific">viral metagenome</name>
    <dbReference type="NCBI Taxonomy" id="1070528"/>
    <lineage>
        <taxon>unclassified sequences</taxon>
        <taxon>metagenomes</taxon>
        <taxon>organismal metagenomes</taxon>
    </lineage>
</organism>
<dbReference type="InterPro" id="IPR017905">
    <property type="entry name" value="ERV/ALR_sulphydryl_oxidase"/>
</dbReference>
<dbReference type="EC" id="1.8.3.2" evidence="2"/>